<feature type="domain" description="Thioester reductase (TE)" evidence="2">
    <location>
        <begin position="95"/>
        <end position="185"/>
    </location>
</feature>
<dbReference type="InterPro" id="IPR026055">
    <property type="entry name" value="FAR"/>
</dbReference>
<keyword evidence="1" id="KW-0443">Lipid metabolism</keyword>
<sequence length="316" mass="35285">MNSLLLTLPTFTAKNVQKPSNNQLSGYSSAPNMNYARMFGCRASAASDDGENSSLSSSVLMPKQKTKESILINENGSTNTGIGIVEFLLGKIYFITGGTGFLGKAIIEKLLRASPEVGKIYVLIKAANNEAAFKRLKTEIIDSDLFDCLRLKHGKYYENFMLRKLVYVCGNICESNLGMDPNSMDINSAANTSFDERSVSLLVLEPVPHRSINITVQFDVAVTINTKGPARLLNFAKKCKKLCIFIHISTGQEIMDGEMCMNTAKQWVRHELSKRRKKKSQLLLYAQALLKALKETFFLVGYKEIGILFYFILFLQ</sequence>
<comment type="similarity">
    <text evidence="1">Belongs to the fatty acyl-CoA reductase family.</text>
</comment>
<dbReference type="Pfam" id="PF07993">
    <property type="entry name" value="NAD_binding_4"/>
    <property type="match status" value="2"/>
</dbReference>
<dbReference type="PANTHER" id="PTHR11011">
    <property type="entry name" value="MALE STERILITY PROTEIN 2-RELATED"/>
    <property type="match status" value="1"/>
</dbReference>
<dbReference type="EC" id="1.2.1.84" evidence="1"/>
<evidence type="ECO:0000313" key="3">
    <source>
        <dbReference type="EMBL" id="KAH7572763.1"/>
    </source>
</evidence>
<dbReference type="Gene3D" id="3.40.50.720">
    <property type="entry name" value="NAD(P)-binding Rossmann-like Domain"/>
    <property type="match status" value="1"/>
</dbReference>
<keyword evidence="1" id="KW-0444">Lipid biosynthesis</keyword>
<evidence type="ECO:0000256" key="1">
    <source>
        <dbReference type="RuleBase" id="RU363097"/>
    </source>
</evidence>
<proteinExistence type="inferred from homology"/>
<keyword evidence="1" id="KW-0521">NADP</keyword>
<comment type="function">
    <text evidence="1">Catalyzes the reduction of fatty acyl-CoA to fatty alcohols.</text>
</comment>
<dbReference type="EMBL" id="JAFEMO010000003">
    <property type="protein sequence ID" value="KAH7572763.1"/>
    <property type="molecule type" value="Genomic_DNA"/>
</dbReference>
<evidence type="ECO:0000259" key="2">
    <source>
        <dbReference type="Pfam" id="PF07993"/>
    </source>
</evidence>
<keyword evidence="4" id="KW-1185">Reference proteome</keyword>
<dbReference type="PANTHER" id="PTHR11011:SF45">
    <property type="entry name" value="FATTY ACYL-COA REDUCTASE CG8306-RELATED"/>
    <property type="match status" value="1"/>
</dbReference>
<keyword evidence="1" id="KW-0560">Oxidoreductase</keyword>
<comment type="catalytic activity">
    <reaction evidence="1">
        <text>a long-chain fatty acyl-CoA + 2 NADPH + 2 H(+) = a long-chain primary fatty alcohol + 2 NADP(+) + CoA</text>
        <dbReference type="Rhea" id="RHEA:52716"/>
        <dbReference type="ChEBI" id="CHEBI:15378"/>
        <dbReference type="ChEBI" id="CHEBI:57287"/>
        <dbReference type="ChEBI" id="CHEBI:57783"/>
        <dbReference type="ChEBI" id="CHEBI:58349"/>
        <dbReference type="ChEBI" id="CHEBI:77396"/>
        <dbReference type="ChEBI" id="CHEBI:83139"/>
        <dbReference type="EC" id="1.2.1.84"/>
    </reaction>
</comment>
<accession>A0ABQ8I802</accession>
<gene>
    <name evidence="3" type="ORF">JRO89_XS03G0009000</name>
</gene>
<reference evidence="3 4" key="1">
    <citation type="submission" date="2021-02" db="EMBL/GenBank/DDBJ databases">
        <title>Plant Genome Project.</title>
        <authorList>
            <person name="Zhang R.-G."/>
        </authorList>
    </citation>
    <scope>NUCLEOTIDE SEQUENCE [LARGE SCALE GENOMIC DNA]</scope>
    <source>
        <tissue evidence="3">Leaves</tissue>
    </source>
</reference>
<dbReference type="InterPro" id="IPR013120">
    <property type="entry name" value="FAR_NAD-bd"/>
</dbReference>
<evidence type="ECO:0000313" key="4">
    <source>
        <dbReference type="Proteomes" id="UP000827721"/>
    </source>
</evidence>
<organism evidence="3 4">
    <name type="scientific">Xanthoceras sorbifolium</name>
    <dbReference type="NCBI Taxonomy" id="99658"/>
    <lineage>
        <taxon>Eukaryota</taxon>
        <taxon>Viridiplantae</taxon>
        <taxon>Streptophyta</taxon>
        <taxon>Embryophyta</taxon>
        <taxon>Tracheophyta</taxon>
        <taxon>Spermatophyta</taxon>
        <taxon>Magnoliopsida</taxon>
        <taxon>eudicotyledons</taxon>
        <taxon>Gunneridae</taxon>
        <taxon>Pentapetalae</taxon>
        <taxon>rosids</taxon>
        <taxon>malvids</taxon>
        <taxon>Sapindales</taxon>
        <taxon>Sapindaceae</taxon>
        <taxon>Xanthoceroideae</taxon>
        <taxon>Xanthoceras</taxon>
    </lineage>
</organism>
<comment type="caution">
    <text evidence="3">The sequence shown here is derived from an EMBL/GenBank/DDBJ whole genome shotgun (WGS) entry which is preliminary data.</text>
</comment>
<feature type="domain" description="Thioester reductase (TE)" evidence="2">
    <location>
        <begin position="212"/>
        <end position="270"/>
    </location>
</feature>
<name>A0ABQ8I802_9ROSI</name>
<protein>
    <recommendedName>
        <fullName evidence="1">Fatty acyl-CoA reductase</fullName>
        <ecNumber evidence="1">1.2.1.84</ecNumber>
    </recommendedName>
</protein>
<dbReference type="InterPro" id="IPR036291">
    <property type="entry name" value="NAD(P)-bd_dom_sf"/>
</dbReference>
<dbReference type="Proteomes" id="UP000827721">
    <property type="component" value="Unassembled WGS sequence"/>
</dbReference>
<dbReference type="SUPFAM" id="SSF51735">
    <property type="entry name" value="NAD(P)-binding Rossmann-fold domains"/>
    <property type="match status" value="1"/>
</dbReference>